<evidence type="ECO:0000256" key="3">
    <source>
        <dbReference type="ARBA" id="ARBA00012081"/>
    </source>
</evidence>
<feature type="binding site" evidence="8">
    <location>
        <position position="122"/>
    </location>
    <ligand>
        <name>substrate</name>
        <note>ligand shared between dimeric partners</note>
    </ligand>
</feature>
<sequence>MTEKGLTYEAASEACKEGNRITQDFMIQQTMLRVKDPLKSLDFYTRILGMTLLQKIDFPSMRFTHFLLGYEDKKDIPADLKERTAWTFSRPATIELTHNWGSELDENLSHHNGNSEPRGFGHIGIAVPDVNAACKVFEELGVTFVKKPDEGKMKGLAFIQDPDGYWIEVLSPNSMCSITAPNIVEESGKDCTNKPSSAPVEQASHDAACNSK</sequence>
<feature type="binding site" evidence="8">
    <location>
        <position position="29"/>
    </location>
    <ligand>
        <name>substrate</name>
        <note>ligand shared between dimeric partners</note>
    </ligand>
</feature>
<dbReference type="PANTHER" id="PTHR10374">
    <property type="entry name" value="LACTOYLGLUTATHIONE LYASE GLYOXALASE I"/>
    <property type="match status" value="1"/>
</dbReference>
<reference evidence="13 14" key="1">
    <citation type="submission" date="2024-06" db="EMBL/GenBank/DDBJ databases">
        <authorList>
            <person name="Pan Q."/>
            <person name="Wen M."/>
            <person name="Jouanno E."/>
            <person name="Zahm M."/>
            <person name="Klopp C."/>
            <person name="Cabau C."/>
            <person name="Louis A."/>
            <person name="Berthelot C."/>
            <person name="Parey E."/>
            <person name="Roest Crollius H."/>
            <person name="Montfort J."/>
            <person name="Robinson-Rechavi M."/>
            <person name="Bouchez O."/>
            <person name="Lampietro C."/>
            <person name="Lopez Roques C."/>
            <person name="Donnadieu C."/>
            <person name="Postlethwait J."/>
            <person name="Bobe J."/>
            <person name="Verreycken H."/>
            <person name="Guiguen Y."/>
        </authorList>
    </citation>
    <scope>NUCLEOTIDE SEQUENCE [LARGE SCALE GENOMIC DNA]</scope>
    <source>
        <strain evidence="13">Up_M1</strain>
        <tissue evidence="13">Testis</tissue>
    </source>
</reference>
<evidence type="ECO:0000256" key="4">
    <source>
        <dbReference type="ARBA" id="ARBA00022723"/>
    </source>
</evidence>
<dbReference type="PROSITE" id="PS00934">
    <property type="entry name" value="GLYOXALASE_I_1"/>
    <property type="match status" value="1"/>
</dbReference>
<gene>
    <name evidence="13" type="ORF">UPYG_G00254620</name>
</gene>
<feature type="active site" description="Proton donor/acceptor" evidence="7">
    <location>
        <position position="168"/>
    </location>
</feature>
<dbReference type="NCBIfam" id="TIGR00068">
    <property type="entry name" value="glyox_I"/>
    <property type="match status" value="1"/>
</dbReference>
<keyword evidence="14" id="KW-1185">Reference proteome</keyword>
<organism evidence="13 14">
    <name type="scientific">Umbra pygmaea</name>
    <name type="common">Eastern mudminnow</name>
    <dbReference type="NCBI Taxonomy" id="75934"/>
    <lineage>
        <taxon>Eukaryota</taxon>
        <taxon>Metazoa</taxon>
        <taxon>Chordata</taxon>
        <taxon>Craniata</taxon>
        <taxon>Vertebrata</taxon>
        <taxon>Euteleostomi</taxon>
        <taxon>Actinopterygii</taxon>
        <taxon>Neopterygii</taxon>
        <taxon>Teleostei</taxon>
        <taxon>Protacanthopterygii</taxon>
        <taxon>Esociformes</taxon>
        <taxon>Umbridae</taxon>
        <taxon>Umbra</taxon>
    </lineage>
</organism>
<dbReference type="EC" id="4.4.1.5" evidence="3 10"/>
<dbReference type="InterPro" id="IPR037523">
    <property type="entry name" value="VOC_core"/>
</dbReference>
<dbReference type="InterPro" id="IPR004361">
    <property type="entry name" value="Glyoxalase_1"/>
</dbReference>
<dbReference type="Gene3D" id="3.10.180.10">
    <property type="entry name" value="2,3-Dihydroxybiphenyl 1,2-Dioxygenase, domain 1"/>
    <property type="match status" value="1"/>
</dbReference>
<dbReference type="InterPro" id="IPR004360">
    <property type="entry name" value="Glyas_Fos-R_dOase_dom"/>
</dbReference>
<accession>A0ABD0WCQ8</accession>
<feature type="domain" description="VOC" evidence="12">
    <location>
        <begin position="26"/>
        <end position="172"/>
    </location>
</feature>
<evidence type="ECO:0000256" key="2">
    <source>
        <dbReference type="ARBA" id="ARBA00010363"/>
    </source>
</evidence>
<keyword evidence="4 9" id="KW-0479">Metal-binding</keyword>
<keyword evidence="6 10" id="KW-0456">Lyase</keyword>
<feature type="binding site" evidence="9">
    <location>
        <position position="122"/>
    </location>
    <ligand>
        <name>Zn(2+)</name>
        <dbReference type="ChEBI" id="CHEBI:29105"/>
        <note>ligand shared between dimeric partners</note>
    </ligand>
</feature>
<dbReference type="GO" id="GO:0004462">
    <property type="term" value="F:lactoylglutathione lyase activity"/>
    <property type="evidence" value="ECO:0007669"/>
    <property type="project" value="UniProtKB-UniRule"/>
</dbReference>
<comment type="similarity">
    <text evidence="2 10">Belongs to the glyoxalase I family.</text>
</comment>
<dbReference type="SUPFAM" id="SSF54593">
    <property type="entry name" value="Glyoxalase/Bleomycin resistance protein/Dihydroxybiphenyl dioxygenase"/>
    <property type="match status" value="1"/>
</dbReference>
<evidence type="ECO:0000256" key="9">
    <source>
        <dbReference type="PIRSR" id="PIRSR604361-3"/>
    </source>
</evidence>
<dbReference type="Pfam" id="PF00903">
    <property type="entry name" value="Glyoxalase"/>
    <property type="match status" value="1"/>
</dbReference>
<evidence type="ECO:0000256" key="6">
    <source>
        <dbReference type="ARBA" id="ARBA00023239"/>
    </source>
</evidence>
<feature type="region of interest" description="Disordered" evidence="11">
    <location>
        <begin position="189"/>
        <end position="212"/>
    </location>
</feature>
<feature type="binding site" evidence="8">
    <location>
        <position position="118"/>
    </location>
    <ligand>
        <name>substrate</name>
        <note>ligand shared between dimeric partners</note>
    </ligand>
</feature>
<dbReference type="PROSITE" id="PS51819">
    <property type="entry name" value="VOC"/>
    <property type="match status" value="1"/>
</dbReference>
<dbReference type="AlphaFoldDB" id="A0ABD0WCQ8"/>
<comment type="pathway">
    <text evidence="1 10">Secondary metabolite metabolism; methylglyoxal degradation; (R)-lactate from methylglyoxal: step 1/2.</text>
</comment>
<comment type="cofactor">
    <cofactor evidence="9">
        <name>Zn(2+)</name>
        <dbReference type="ChEBI" id="CHEBI:29105"/>
    </cofactor>
    <text evidence="9">Binds 1 zinc ion per subunit. In the homodimer, two zinc ions are bound between subunits.</text>
</comment>
<feature type="binding site" evidence="8">
    <location>
        <position position="99"/>
    </location>
    <ligand>
        <name>substrate</name>
        <note>ligand shared between dimeric partners</note>
    </ligand>
</feature>
<evidence type="ECO:0000313" key="13">
    <source>
        <dbReference type="EMBL" id="KAL0967623.1"/>
    </source>
</evidence>
<comment type="caution">
    <text evidence="13">The sequence shown here is derived from an EMBL/GenBank/DDBJ whole genome shotgun (WGS) entry which is preliminary data.</text>
</comment>
<dbReference type="InterPro" id="IPR018146">
    <property type="entry name" value="Glyoxalase_1_CS"/>
</dbReference>
<proteinExistence type="inferred from homology"/>
<name>A0ABD0WCQ8_UMBPY</name>
<feature type="binding site" evidence="8">
    <location>
        <position position="33"/>
    </location>
    <ligand>
        <name>substrate</name>
        <note>ligand shared between dimeric partners</note>
    </ligand>
</feature>
<feature type="binding site" evidence="9">
    <location>
        <position position="168"/>
    </location>
    <ligand>
        <name>Zn(2+)</name>
        <dbReference type="ChEBI" id="CHEBI:29105"/>
        <note>ligand shared between dimeric partners</note>
    </ligand>
</feature>
<dbReference type="CDD" id="cd07233">
    <property type="entry name" value="GlxI_Zn"/>
    <property type="match status" value="1"/>
</dbReference>
<evidence type="ECO:0000259" key="12">
    <source>
        <dbReference type="PROSITE" id="PS51819"/>
    </source>
</evidence>
<dbReference type="PROSITE" id="PS00935">
    <property type="entry name" value="GLYOXALASE_I_2"/>
    <property type="match status" value="1"/>
</dbReference>
<feature type="binding site" evidence="9">
    <location>
        <position position="29"/>
    </location>
    <ligand>
        <name>Zn(2+)</name>
        <dbReference type="ChEBI" id="CHEBI:29105"/>
        <note>ligand shared between dimeric partners</note>
    </ligand>
</feature>
<feature type="binding site" evidence="9">
    <location>
        <position position="95"/>
    </location>
    <ligand>
        <name>Zn(2+)</name>
        <dbReference type="ChEBI" id="CHEBI:29105"/>
        <note>ligand shared between dimeric partners</note>
    </ligand>
</feature>
<dbReference type="PANTHER" id="PTHR10374:SF30">
    <property type="entry name" value="LACTOYLGLUTATHIONE LYASE"/>
    <property type="match status" value="1"/>
</dbReference>
<keyword evidence="5 9" id="KW-0862">Zinc</keyword>
<dbReference type="InterPro" id="IPR029068">
    <property type="entry name" value="Glyas_Bleomycin-R_OHBP_Dase"/>
</dbReference>
<feature type="binding site" evidence="8">
    <location>
        <begin position="152"/>
        <end position="153"/>
    </location>
    <ligand>
        <name>substrate</name>
        <note>ligand shared between dimeric partners</note>
    </ligand>
</feature>
<protein>
    <recommendedName>
        <fullName evidence="3 10">Lactoylglutathione lyase</fullName>
        <ecNumber evidence="3 10">4.4.1.5</ecNumber>
    </recommendedName>
    <alternativeName>
        <fullName evidence="10">Glyoxalase I</fullName>
    </alternativeName>
</protein>
<evidence type="ECO:0000256" key="11">
    <source>
        <dbReference type="SAM" id="MobiDB-lite"/>
    </source>
</evidence>
<evidence type="ECO:0000313" key="14">
    <source>
        <dbReference type="Proteomes" id="UP001557470"/>
    </source>
</evidence>
<comment type="catalytic activity">
    <reaction evidence="10">
        <text>(R)-S-lactoylglutathione = methylglyoxal + glutathione</text>
        <dbReference type="Rhea" id="RHEA:19069"/>
        <dbReference type="ChEBI" id="CHEBI:17158"/>
        <dbReference type="ChEBI" id="CHEBI:57474"/>
        <dbReference type="ChEBI" id="CHEBI:57925"/>
        <dbReference type="EC" id="4.4.1.5"/>
    </reaction>
</comment>
<evidence type="ECO:0000256" key="8">
    <source>
        <dbReference type="PIRSR" id="PIRSR604361-2"/>
    </source>
</evidence>
<evidence type="ECO:0000256" key="1">
    <source>
        <dbReference type="ARBA" id="ARBA00005008"/>
    </source>
</evidence>
<evidence type="ECO:0000256" key="7">
    <source>
        <dbReference type="PIRSR" id="PIRSR604361-1"/>
    </source>
</evidence>
<evidence type="ECO:0000256" key="10">
    <source>
        <dbReference type="RuleBase" id="RU361179"/>
    </source>
</evidence>
<dbReference type="Proteomes" id="UP001557470">
    <property type="component" value="Unassembled WGS sequence"/>
</dbReference>
<evidence type="ECO:0000256" key="5">
    <source>
        <dbReference type="ARBA" id="ARBA00022833"/>
    </source>
</evidence>
<dbReference type="GO" id="GO:0046872">
    <property type="term" value="F:metal ion binding"/>
    <property type="evidence" value="ECO:0007669"/>
    <property type="project" value="UniProtKB-UniRule"/>
</dbReference>
<dbReference type="EMBL" id="JAGEUA010000008">
    <property type="protein sequence ID" value="KAL0967623.1"/>
    <property type="molecule type" value="Genomic_DNA"/>
</dbReference>
<comment type="function">
    <text evidence="10">Catalyzes the conversion of hemimercaptal, formed from methylglyoxal and glutathione, to S-lactoylglutathione.</text>
</comment>